<dbReference type="PANTHER" id="PTHR13696">
    <property type="entry name" value="P-LOOP CONTAINING NUCLEOSIDE TRIPHOSPHATE HYDROLASE"/>
    <property type="match status" value="1"/>
</dbReference>
<keyword evidence="3" id="KW-1185">Reference proteome</keyword>
<feature type="domain" description="AAA" evidence="1">
    <location>
        <begin position="43"/>
        <end position="220"/>
    </location>
</feature>
<dbReference type="EMBL" id="LT629795">
    <property type="protein sequence ID" value="SDU55086.1"/>
    <property type="molecule type" value="Genomic_DNA"/>
</dbReference>
<proteinExistence type="predicted"/>
<dbReference type="PANTHER" id="PTHR13696:SF52">
    <property type="entry name" value="PARA FAMILY PROTEIN CT_582"/>
    <property type="match status" value="1"/>
</dbReference>
<sequence>MNRQWKLACLKLETFCRVETLLKYFILIIRGGFSQGICLMRRAVFNLKGGVGKSSIACNLAAVSAAEGYRTLLVDLDHQANATHYLTGLSGDDIPMGIADFFKQTLSSGPASKKNRVAITETHYDNLHLVTANGELAELQSKLESKFKVNKLRRLLVELSQDYERIYIDTPPTLNFYSYSALIAADRVLIPFDCDKFSRQALYSVIAQVAELKADHNESLVVEGVVVNQFVGRASLHRQLIDELIAEGMPVLPNYLSSTIKMRESHEASVPMIHLAPRHKLSLEYVSLFSALEQAS</sequence>
<dbReference type="Pfam" id="PF13614">
    <property type="entry name" value="AAA_31"/>
    <property type="match status" value="1"/>
</dbReference>
<evidence type="ECO:0000313" key="3">
    <source>
        <dbReference type="Proteomes" id="UP000182058"/>
    </source>
</evidence>
<dbReference type="CDD" id="cd02042">
    <property type="entry name" value="ParAB_family"/>
    <property type="match status" value="1"/>
</dbReference>
<organism evidence="2 3">
    <name type="scientific">Pseudomonas psychrophila</name>
    <dbReference type="NCBI Taxonomy" id="122355"/>
    <lineage>
        <taxon>Bacteria</taxon>
        <taxon>Pseudomonadati</taxon>
        <taxon>Pseudomonadota</taxon>
        <taxon>Gammaproteobacteria</taxon>
        <taxon>Pseudomonadales</taxon>
        <taxon>Pseudomonadaceae</taxon>
        <taxon>Pseudomonas</taxon>
    </lineage>
</organism>
<dbReference type="Proteomes" id="UP000182058">
    <property type="component" value="Chromosome I"/>
</dbReference>
<dbReference type="InterPro" id="IPR025669">
    <property type="entry name" value="AAA_dom"/>
</dbReference>
<name>A0ABY0VTZ3_9PSED</name>
<protein>
    <submittedName>
        <fullName evidence="2">Chromosome partitioning protein</fullName>
    </submittedName>
</protein>
<reference evidence="2 3" key="1">
    <citation type="submission" date="2016-10" db="EMBL/GenBank/DDBJ databases">
        <authorList>
            <person name="Varghese N."/>
            <person name="Submissions S."/>
        </authorList>
    </citation>
    <scope>NUCLEOTIDE SEQUENCE [LARGE SCALE GENOMIC DNA]</scope>
    <source>
        <strain evidence="2 3">BS3667</strain>
    </source>
</reference>
<dbReference type="Gene3D" id="3.40.50.300">
    <property type="entry name" value="P-loop containing nucleotide triphosphate hydrolases"/>
    <property type="match status" value="1"/>
</dbReference>
<dbReference type="SUPFAM" id="SSF52540">
    <property type="entry name" value="P-loop containing nucleoside triphosphate hydrolases"/>
    <property type="match status" value="1"/>
</dbReference>
<dbReference type="InterPro" id="IPR050678">
    <property type="entry name" value="DNA_Partitioning_ATPase"/>
</dbReference>
<accession>A0ABY0VTZ3</accession>
<gene>
    <name evidence="2" type="ORF">SAMN04490201_2555</name>
</gene>
<evidence type="ECO:0000259" key="1">
    <source>
        <dbReference type="Pfam" id="PF13614"/>
    </source>
</evidence>
<dbReference type="InterPro" id="IPR027417">
    <property type="entry name" value="P-loop_NTPase"/>
</dbReference>
<evidence type="ECO:0000313" key="2">
    <source>
        <dbReference type="EMBL" id="SDU55086.1"/>
    </source>
</evidence>